<organism evidence="3 4">
    <name type="scientific">Trichinella murrelli</name>
    <dbReference type="NCBI Taxonomy" id="144512"/>
    <lineage>
        <taxon>Eukaryota</taxon>
        <taxon>Metazoa</taxon>
        <taxon>Ecdysozoa</taxon>
        <taxon>Nematoda</taxon>
        <taxon>Enoplea</taxon>
        <taxon>Dorylaimia</taxon>
        <taxon>Trichinellida</taxon>
        <taxon>Trichinellidae</taxon>
        <taxon>Trichinella</taxon>
    </lineage>
</organism>
<keyword evidence="1" id="KW-0175">Coiled coil</keyword>
<feature type="region of interest" description="Disordered" evidence="2">
    <location>
        <begin position="192"/>
        <end position="242"/>
    </location>
</feature>
<feature type="compositionally biased region" description="Basic and acidic residues" evidence="2">
    <location>
        <begin position="265"/>
        <end position="279"/>
    </location>
</feature>
<feature type="region of interest" description="Disordered" evidence="2">
    <location>
        <begin position="265"/>
        <end position="351"/>
    </location>
</feature>
<evidence type="ECO:0000313" key="3">
    <source>
        <dbReference type="EMBL" id="KRX46930.1"/>
    </source>
</evidence>
<accession>A0A0V0U6H6</accession>
<dbReference type="EMBL" id="JYDJ01000050">
    <property type="protein sequence ID" value="KRX46930.1"/>
    <property type="molecule type" value="Genomic_DNA"/>
</dbReference>
<dbReference type="Proteomes" id="UP000055048">
    <property type="component" value="Unassembled WGS sequence"/>
</dbReference>
<dbReference type="AlphaFoldDB" id="A0A0V0U6H6"/>
<feature type="region of interest" description="Disordered" evidence="2">
    <location>
        <begin position="140"/>
        <end position="176"/>
    </location>
</feature>
<feature type="compositionally biased region" description="Acidic residues" evidence="2">
    <location>
        <begin position="319"/>
        <end position="329"/>
    </location>
</feature>
<dbReference type="OrthoDB" id="5919807at2759"/>
<evidence type="ECO:0000313" key="4">
    <source>
        <dbReference type="Proteomes" id="UP000055048"/>
    </source>
</evidence>
<name>A0A0V0U6H6_9BILA</name>
<gene>
    <name evidence="3" type="ORF">T05_2975</name>
</gene>
<sequence length="407" mass="46890">METHYRQWKMAAQQFSQNIFRQLVDQYRLQANDRTRQLLNAFENFERQLQESAQRLNEDRKQRDDQLNKLQKKYSKWKLPKFQVPNDQKCENAANLLDSTNDEKKNMDELKCEIEQLKLQLNNVSGNLFDIRELLKNANKAVEQQPKRKSSTTKQTKPVPSGVKSREISTELSTESEGDSFLNLKFTSIRNNTRRNNNSRATGTGTDREEVSEENKQKEENGRIERQLEKKSYSPPRVSFAFDRQRGGGKIFNSHNSQLVHAQIDTDHSPTSDKSEQSKSIHKKNNIVKVNNNNNNNTSTDTDEEEESVKSELNSNDSHDDDDDDDDDESIKKQRSGSYEPATNSKDKKDEDDFLAKLFPDKFGSKLTLDNTTNASSKLSADTKELVTLIGSNQNYTDESDSDFFFS</sequence>
<feature type="compositionally biased region" description="Low complexity" evidence="2">
    <location>
        <begin position="192"/>
        <end position="205"/>
    </location>
</feature>
<feature type="coiled-coil region" evidence="1">
    <location>
        <begin position="35"/>
        <end position="127"/>
    </location>
</feature>
<feature type="compositionally biased region" description="Basic and acidic residues" evidence="2">
    <location>
        <begin position="206"/>
        <end position="232"/>
    </location>
</feature>
<reference evidence="3 4" key="1">
    <citation type="submission" date="2015-01" db="EMBL/GenBank/DDBJ databases">
        <title>Evolution of Trichinella species and genotypes.</title>
        <authorList>
            <person name="Korhonen P.K."/>
            <person name="Edoardo P."/>
            <person name="Giuseppe L.R."/>
            <person name="Gasser R.B."/>
        </authorList>
    </citation>
    <scope>NUCLEOTIDE SEQUENCE [LARGE SCALE GENOMIC DNA]</scope>
    <source>
        <strain evidence="3">ISS417</strain>
    </source>
</reference>
<evidence type="ECO:0000256" key="2">
    <source>
        <dbReference type="SAM" id="MobiDB-lite"/>
    </source>
</evidence>
<keyword evidence="4" id="KW-1185">Reference proteome</keyword>
<comment type="caution">
    <text evidence="3">The sequence shown here is derived from an EMBL/GenBank/DDBJ whole genome shotgun (WGS) entry which is preliminary data.</text>
</comment>
<proteinExistence type="predicted"/>
<feature type="compositionally biased region" description="Low complexity" evidence="2">
    <location>
        <begin position="287"/>
        <end position="300"/>
    </location>
</feature>
<evidence type="ECO:0000256" key="1">
    <source>
        <dbReference type="SAM" id="Coils"/>
    </source>
</evidence>
<protein>
    <submittedName>
        <fullName evidence="3">Uncharacterized protein</fullName>
    </submittedName>
</protein>